<feature type="chain" id="PRO_5019526221" evidence="1">
    <location>
        <begin position="30"/>
        <end position="126"/>
    </location>
</feature>
<dbReference type="EMBL" id="CP034670">
    <property type="protein sequence ID" value="AZR60194.1"/>
    <property type="molecule type" value="Genomic_DNA"/>
</dbReference>
<evidence type="ECO:0000256" key="1">
    <source>
        <dbReference type="SAM" id="SignalP"/>
    </source>
</evidence>
<dbReference type="AlphaFoldDB" id="A0A3S9SL91"/>
<organism evidence="3 4">
    <name type="scientific">Eikenella corrodens</name>
    <dbReference type="NCBI Taxonomy" id="539"/>
    <lineage>
        <taxon>Bacteria</taxon>
        <taxon>Pseudomonadati</taxon>
        <taxon>Pseudomonadota</taxon>
        <taxon>Betaproteobacteria</taxon>
        <taxon>Neisseriales</taxon>
        <taxon>Neisseriaceae</taxon>
        <taxon>Eikenella</taxon>
    </lineage>
</organism>
<gene>
    <name evidence="3" type="ORF">ELB75_09275</name>
</gene>
<evidence type="ECO:0000313" key="3">
    <source>
        <dbReference type="EMBL" id="AZR60194.1"/>
    </source>
</evidence>
<reference evidence="3 4" key="1">
    <citation type="submission" date="2018-12" db="EMBL/GenBank/DDBJ databases">
        <title>Genome sequencing of Eikenella corrodens KCOM 3110 (= JS217).</title>
        <authorList>
            <person name="Koo J.-K."/>
            <person name="Park S.-N."/>
            <person name="Lim Y.K."/>
        </authorList>
    </citation>
    <scope>NUCLEOTIDE SEQUENCE [LARGE SCALE GENOMIC DNA]</scope>
    <source>
        <strain evidence="3 4">KCOM 3110</strain>
    </source>
</reference>
<name>A0A3S9SL91_EIKCO</name>
<accession>A0A3S9SL91</accession>
<dbReference type="Gene3D" id="3.10.450.40">
    <property type="match status" value="1"/>
</dbReference>
<evidence type="ECO:0000259" key="2">
    <source>
        <dbReference type="Pfam" id="PF03413"/>
    </source>
</evidence>
<proteinExistence type="predicted"/>
<evidence type="ECO:0000313" key="4">
    <source>
        <dbReference type="Proteomes" id="UP000282435"/>
    </source>
</evidence>
<dbReference type="Pfam" id="PF03413">
    <property type="entry name" value="PepSY"/>
    <property type="match status" value="1"/>
</dbReference>
<protein>
    <submittedName>
        <fullName evidence="3">Peptidase</fullName>
    </submittedName>
</protein>
<feature type="domain" description="PepSY" evidence="2">
    <location>
        <begin position="64"/>
        <end position="120"/>
    </location>
</feature>
<keyword evidence="1" id="KW-0732">Signal</keyword>
<dbReference type="InterPro" id="IPR025711">
    <property type="entry name" value="PepSY"/>
</dbReference>
<sequence length="126" mass="14358">MKGKPMSARKPSLLLLAAAIMAVSLPALADHDDYDDDDHYHRYSQEYRVRRGHQPGRYRQAGYISSSHAANIAARHTRARVTDVDLTTWRGRRVYEVDLDGRRGDYEVIVDARSGRILSSKFDPDD</sequence>
<feature type="signal peptide" evidence="1">
    <location>
        <begin position="1"/>
        <end position="29"/>
    </location>
</feature>
<dbReference type="OrthoDB" id="8611384at2"/>
<dbReference type="Proteomes" id="UP000282435">
    <property type="component" value="Chromosome"/>
</dbReference>